<dbReference type="EMBL" id="CP010899">
    <property type="protein sequence ID" value="ALA97604.1"/>
    <property type="molecule type" value="Genomic_DNA"/>
</dbReference>
<proteinExistence type="inferred from homology"/>
<dbReference type="GO" id="GO:1990481">
    <property type="term" value="P:mRNA pseudouridine synthesis"/>
    <property type="evidence" value="ECO:0007669"/>
    <property type="project" value="TreeGrafter"/>
</dbReference>
<keyword evidence="8" id="KW-1185">Reference proteome</keyword>
<dbReference type="PATRIC" id="fig|273035.7.peg.867"/>
<evidence type="ECO:0000256" key="1">
    <source>
        <dbReference type="ARBA" id="ARBA00000385"/>
    </source>
</evidence>
<dbReference type="GO" id="GO:0031119">
    <property type="term" value="P:tRNA pseudouridine synthesis"/>
    <property type="evidence" value="ECO:0007669"/>
    <property type="project" value="UniProtKB-UniRule"/>
</dbReference>
<keyword evidence="3 5" id="KW-0819">tRNA processing</keyword>
<comment type="catalytic activity">
    <reaction evidence="1 5">
        <text>uridine(55) in tRNA = pseudouridine(55) in tRNA</text>
        <dbReference type="Rhea" id="RHEA:42532"/>
        <dbReference type="Rhea" id="RHEA-COMP:10101"/>
        <dbReference type="Rhea" id="RHEA-COMP:10102"/>
        <dbReference type="ChEBI" id="CHEBI:65314"/>
        <dbReference type="ChEBI" id="CHEBI:65315"/>
        <dbReference type="EC" id="5.4.99.25"/>
    </reaction>
</comment>
<dbReference type="Pfam" id="PF01509">
    <property type="entry name" value="TruB_N"/>
    <property type="match status" value="1"/>
</dbReference>
<name>A0A0K2JG85_SPIKU</name>
<sequence length="306" mass="35042">MVIMHDGIFLINKPTGKTSNQVIQEIKQKLQINKIGHAGTLDPLATGMLVVLVNNATKMSEYLLTADKAYDVEMRLFVETDTGDITGNVLNETAPFKIQKKILKKIFNEFNGFMYEQYPPKYSAIKVNGKKLYEYARQDKEVKIKPRTVTIKAIKLKKYDAHNHTIKFSVLCTKGTYIRSLVIDIAAKLNTIATVTALCRTQSGNFMLSKAINPEAVNFNELISMYDGLFINNQQLLLYHHDEEIRQGKPIVIINHTDPIIFIINKNKNVLAIYKHIGKHVYACQRGLWGHIEPKNQDYREKDDHY</sequence>
<dbReference type="NCBIfam" id="TIGR00431">
    <property type="entry name" value="TruB"/>
    <property type="match status" value="1"/>
</dbReference>
<evidence type="ECO:0000256" key="3">
    <source>
        <dbReference type="ARBA" id="ARBA00022694"/>
    </source>
</evidence>
<dbReference type="EC" id="5.4.99.25" evidence="5"/>
<evidence type="ECO:0000256" key="2">
    <source>
        <dbReference type="ARBA" id="ARBA00005642"/>
    </source>
</evidence>
<dbReference type="InterPro" id="IPR002501">
    <property type="entry name" value="PsdUridine_synth_N"/>
</dbReference>
<comment type="function">
    <text evidence="5">Responsible for synthesis of pseudouridine from uracil-55 in the psi GC loop of transfer RNAs.</text>
</comment>
<dbReference type="SUPFAM" id="SSF55120">
    <property type="entry name" value="Pseudouridine synthase"/>
    <property type="match status" value="1"/>
</dbReference>
<keyword evidence="4 5" id="KW-0413">Isomerase</keyword>
<dbReference type="PANTHER" id="PTHR13767:SF2">
    <property type="entry name" value="PSEUDOURIDYLATE SYNTHASE TRUB1"/>
    <property type="match status" value="1"/>
</dbReference>
<dbReference type="InterPro" id="IPR020103">
    <property type="entry name" value="PsdUridine_synth_cat_dom_sf"/>
</dbReference>
<dbReference type="Proteomes" id="UP000062963">
    <property type="component" value="Chromosome"/>
</dbReference>
<evidence type="ECO:0000259" key="6">
    <source>
        <dbReference type="Pfam" id="PF01509"/>
    </source>
</evidence>
<dbReference type="HAMAP" id="MF_01080">
    <property type="entry name" value="TruB_bact"/>
    <property type="match status" value="1"/>
</dbReference>
<dbReference type="CDD" id="cd02573">
    <property type="entry name" value="PseudoU_synth_EcTruB"/>
    <property type="match status" value="1"/>
</dbReference>
<dbReference type="KEGG" id="skn:SKUN_00713"/>
<evidence type="ECO:0000313" key="8">
    <source>
        <dbReference type="Proteomes" id="UP000062963"/>
    </source>
</evidence>
<gene>
    <name evidence="5 7" type="primary">truB</name>
    <name evidence="7" type="ORF">SKUN_00713</name>
</gene>
<protein>
    <recommendedName>
        <fullName evidence="5">tRNA pseudouridine synthase B</fullName>
        <ecNumber evidence="5">5.4.99.25</ecNumber>
    </recommendedName>
    <alternativeName>
        <fullName evidence="5">tRNA pseudouridine(55) synthase</fullName>
        <shortName evidence="5">Psi55 synthase</shortName>
    </alternativeName>
    <alternativeName>
        <fullName evidence="5">tRNA pseudouridylate synthase</fullName>
    </alternativeName>
    <alternativeName>
        <fullName evidence="5">tRNA-uridine isomerase</fullName>
    </alternativeName>
</protein>
<evidence type="ECO:0000256" key="4">
    <source>
        <dbReference type="ARBA" id="ARBA00023235"/>
    </source>
</evidence>
<evidence type="ECO:0000256" key="5">
    <source>
        <dbReference type="HAMAP-Rule" id="MF_01080"/>
    </source>
</evidence>
<evidence type="ECO:0000313" key="7">
    <source>
        <dbReference type="EMBL" id="ALA97604.1"/>
    </source>
</evidence>
<feature type="domain" description="Pseudouridine synthase II N-terminal" evidence="6">
    <location>
        <begin position="27"/>
        <end position="178"/>
    </location>
</feature>
<accession>A0A0K2JG85</accession>
<dbReference type="InterPro" id="IPR014780">
    <property type="entry name" value="tRNA_psdUridine_synth_TruB"/>
</dbReference>
<feature type="active site" description="Nucleophile" evidence="5">
    <location>
        <position position="42"/>
    </location>
</feature>
<dbReference type="AlphaFoldDB" id="A0A0K2JG85"/>
<dbReference type="PANTHER" id="PTHR13767">
    <property type="entry name" value="TRNA-PSEUDOURIDINE SYNTHASE"/>
    <property type="match status" value="1"/>
</dbReference>
<dbReference type="GO" id="GO:0160148">
    <property type="term" value="F:tRNA pseudouridine(55) synthase activity"/>
    <property type="evidence" value="ECO:0007669"/>
    <property type="project" value="UniProtKB-EC"/>
</dbReference>
<reference evidence="7 8" key="1">
    <citation type="journal article" date="2015" name="Genome Announc.">
        <title>Complete Genome Sequence of Spiroplasma kunkelii Strain CR2-3x, Causal Agent of Corn Stunt Disease in Zea mays L.</title>
        <authorList>
            <person name="Davis R.E."/>
            <person name="Shao J."/>
            <person name="Dally E.L."/>
            <person name="Zhao Y."/>
            <person name="Gasparich G.E."/>
            <person name="Gaynor B.J."/>
            <person name="Athey J.C."/>
            <person name="Harrison N.A."/>
            <person name="Donofrio N."/>
        </authorList>
    </citation>
    <scope>NUCLEOTIDE SEQUENCE [LARGE SCALE GENOMIC DNA]</scope>
    <source>
        <strain evidence="7 8">CR2-3x</strain>
    </source>
</reference>
<dbReference type="GO" id="GO:0003723">
    <property type="term" value="F:RNA binding"/>
    <property type="evidence" value="ECO:0007669"/>
    <property type="project" value="InterPro"/>
</dbReference>
<dbReference type="STRING" id="273035.SKUN_00713"/>
<comment type="similarity">
    <text evidence="2 5">Belongs to the pseudouridine synthase TruB family. Type 1 subfamily.</text>
</comment>
<dbReference type="Gene3D" id="3.30.2350.10">
    <property type="entry name" value="Pseudouridine synthase"/>
    <property type="match status" value="1"/>
</dbReference>
<organism evidence="7 8">
    <name type="scientific">Spiroplasma kunkelii CR2-3x</name>
    <dbReference type="NCBI Taxonomy" id="273035"/>
    <lineage>
        <taxon>Bacteria</taxon>
        <taxon>Bacillati</taxon>
        <taxon>Mycoplasmatota</taxon>
        <taxon>Mollicutes</taxon>
        <taxon>Entomoplasmatales</taxon>
        <taxon>Spiroplasmataceae</taxon>
        <taxon>Spiroplasma</taxon>
    </lineage>
</organism>